<keyword evidence="3" id="KW-1185">Reference proteome</keyword>
<proteinExistence type="predicted"/>
<dbReference type="InterPro" id="IPR033932">
    <property type="entry name" value="YtcJ-like"/>
</dbReference>
<dbReference type="AlphaFoldDB" id="A0A7S8E5G8"/>
<dbReference type="CDD" id="cd01300">
    <property type="entry name" value="YtcJ_like"/>
    <property type="match status" value="1"/>
</dbReference>
<sequence length="534" mass="58808">MIDRILFNGHIHTLNASLPHATAIAISYGRIVAIGTDDDVLPLATAGTIRQNLNGKTVLPGMVDAHVHWEWTSKAMHSVDVETSTKEEALRRIADYAAGVPDGEWITGWGWAQDLWPDRAFPTAADLDAIVPDKPVFLRAKSGHAAWANTLALQLAHVTGETPVPAGSDVMLDTSGEPTGILLEAGAIDLVDQHVPPISAERLAYMMQVAQERAHKGGLTGLHDFDDPSCLYALQILRERGQLGLRVLKQINKDFLPAAIESGIRSGFGDEWLRIGNLKMFADGALGPRTAYMVEPYENEPENYGIVILDKEQMYEAASAASAAGLATTIHAIGDRAVHDVLDVFESVREEEKQRGELTSQRRHRIEHVQIIHPDDRHRLAELDIIASMQPNHATSDWSVADRWWGARSQWAYNARLQIDQGVKVAFGSDSPIEAIEPIPNLYAAITRQDRHGMPEGGWYPESRLSIDEAIRGFTLGPAYAARLEDRLGQLAVGYLADLVVLDRDPYAIDPSELLAMQVLATMVDGEWRYTTID</sequence>
<evidence type="ECO:0000259" key="1">
    <source>
        <dbReference type="Pfam" id="PF07969"/>
    </source>
</evidence>
<evidence type="ECO:0000313" key="2">
    <source>
        <dbReference type="EMBL" id="QPC80747.1"/>
    </source>
</evidence>
<dbReference type="SUPFAM" id="SSF51556">
    <property type="entry name" value="Metallo-dependent hydrolases"/>
    <property type="match status" value="1"/>
</dbReference>
<dbReference type="InterPro" id="IPR011059">
    <property type="entry name" value="Metal-dep_hydrolase_composite"/>
</dbReference>
<reference evidence="2 3" key="1">
    <citation type="submission" date="2020-02" db="EMBL/GenBank/DDBJ databases">
        <authorList>
            <person name="Zheng R.K."/>
            <person name="Sun C.M."/>
        </authorList>
    </citation>
    <scope>NUCLEOTIDE SEQUENCE [LARGE SCALE GENOMIC DNA]</scope>
    <source>
        <strain evidence="3">rifampicinis</strain>
    </source>
</reference>
<dbReference type="PANTHER" id="PTHR22642:SF2">
    <property type="entry name" value="PROTEIN LONG AFTER FAR-RED 3"/>
    <property type="match status" value="1"/>
</dbReference>
<dbReference type="PANTHER" id="PTHR22642">
    <property type="entry name" value="IMIDAZOLONEPROPIONASE"/>
    <property type="match status" value="1"/>
</dbReference>
<dbReference type="Gene3D" id="2.30.40.10">
    <property type="entry name" value="Urease, subunit C, domain 1"/>
    <property type="match status" value="1"/>
</dbReference>
<organism evidence="2 3">
    <name type="scientific">Phototrophicus methaneseepsis</name>
    <dbReference type="NCBI Taxonomy" id="2710758"/>
    <lineage>
        <taxon>Bacteria</taxon>
        <taxon>Bacillati</taxon>
        <taxon>Chloroflexota</taxon>
        <taxon>Candidatus Thermofontia</taxon>
        <taxon>Phototrophicales</taxon>
        <taxon>Phototrophicaceae</taxon>
        <taxon>Phototrophicus</taxon>
    </lineage>
</organism>
<gene>
    <name evidence="2" type="ORF">G4Y79_13600</name>
</gene>
<dbReference type="EMBL" id="CP062983">
    <property type="protein sequence ID" value="QPC80747.1"/>
    <property type="molecule type" value="Genomic_DNA"/>
</dbReference>
<name>A0A7S8E5G8_9CHLR</name>
<dbReference type="Proteomes" id="UP000594468">
    <property type="component" value="Chromosome"/>
</dbReference>
<dbReference type="InterPro" id="IPR013108">
    <property type="entry name" value="Amidohydro_3"/>
</dbReference>
<feature type="domain" description="Amidohydrolase 3" evidence="1">
    <location>
        <begin position="52"/>
        <end position="528"/>
    </location>
</feature>
<dbReference type="Gene3D" id="3.10.310.70">
    <property type="match status" value="1"/>
</dbReference>
<accession>A0A7S8E5G8</accession>
<dbReference type="InterPro" id="IPR032466">
    <property type="entry name" value="Metal_Hydrolase"/>
</dbReference>
<dbReference type="SUPFAM" id="SSF51338">
    <property type="entry name" value="Composite domain of metallo-dependent hydrolases"/>
    <property type="match status" value="1"/>
</dbReference>
<keyword evidence="2" id="KW-0378">Hydrolase</keyword>
<evidence type="ECO:0000313" key="3">
    <source>
        <dbReference type="Proteomes" id="UP000594468"/>
    </source>
</evidence>
<protein>
    <submittedName>
        <fullName evidence="2">Amidohydrolase family protein</fullName>
    </submittedName>
</protein>
<dbReference type="Pfam" id="PF07969">
    <property type="entry name" value="Amidohydro_3"/>
    <property type="match status" value="1"/>
</dbReference>
<dbReference type="Gene3D" id="3.20.20.140">
    <property type="entry name" value="Metal-dependent hydrolases"/>
    <property type="match status" value="1"/>
</dbReference>
<dbReference type="GO" id="GO:0016810">
    <property type="term" value="F:hydrolase activity, acting on carbon-nitrogen (but not peptide) bonds"/>
    <property type="evidence" value="ECO:0007669"/>
    <property type="project" value="InterPro"/>
</dbReference>
<dbReference type="KEGG" id="pmet:G4Y79_13600"/>
<dbReference type="RefSeq" id="WP_195168822.1">
    <property type="nucleotide sequence ID" value="NZ_CP062983.1"/>
</dbReference>